<reference evidence="3 4" key="1">
    <citation type="submission" date="2016-03" db="EMBL/GenBank/DDBJ databases">
        <title>Acetic acid bacteria sequencing.</title>
        <authorList>
            <person name="Brandt J."/>
            <person name="Jakob F."/>
            <person name="Vogel R.F."/>
        </authorList>
    </citation>
    <scope>NUCLEOTIDE SEQUENCE [LARGE SCALE GENOMIC DNA]</scope>
    <source>
        <strain evidence="3 4">NBRC 101099</strain>
    </source>
</reference>
<feature type="region of interest" description="Disordered" evidence="1">
    <location>
        <begin position="767"/>
        <end position="787"/>
    </location>
</feature>
<evidence type="ECO:0000313" key="4">
    <source>
        <dbReference type="Proteomes" id="UP000188604"/>
    </source>
</evidence>
<evidence type="ECO:0000256" key="1">
    <source>
        <dbReference type="SAM" id="MobiDB-lite"/>
    </source>
</evidence>
<name>A0A1U9KQL4_9PROT</name>
<dbReference type="KEGG" id="nch:A0U93_08870"/>
<dbReference type="AlphaFoldDB" id="A0A1U9KQL4"/>
<proteinExistence type="predicted"/>
<feature type="compositionally biased region" description="Polar residues" evidence="1">
    <location>
        <begin position="772"/>
        <end position="787"/>
    </location>
</feature>
<keyword evidence="4" id="KW-1185">Reference proteome</keyword>
<keyword evidence="2" id="KW-0472">Membrane</keyword>
<evidence type="ECO:0000256" key="2">
    <source>
        <dbReference type="SAM" id="Phobius"/>
    </source>
</evidence>
<accession>A0A1U9KQL4</accession>
<protein>
    <submittedName>
        <fullName evidence="3">Uncharacterized protein</fullName>
    </submittedName>
</protein>
<organism evidence="3 4">
    <name type="scientific">Neoasaia chiangmaiensis</name>
    <dbReference type="NCBI Taxonomy" id="320497"/>
    <lineage>
        <taxon>Bacteria</taxon>
        <taxon>Pseudomonadati</taxon>
        <taxon>Pseudomonadota</taxon>
        <taxon>Alphaproteobacteria</taxon>
        <taxon>Acetobacterales</taxon>
        <taxon>Acetobacteraceae</taxon>
        <taxon>Neoasaia</taxon>
    </lineage>
</organism>
<dbReference type="Proteomes" id="UP000188604">
    <property type="component" value="Chromosome"/>
</dbReference>
<dbReference type="EMBL" id="CP014691">
    <property type="protein sequence ID" value="AQS88037.1"/>
    <property type="molecule type" value="Genomic_DNA"/>
</dbReference>
<feature type="transmembrane region" description="Helical" evidence="2">
    <location>
        <begin position="42"/>
        <end position="62"/>
    </location>
</feature>
<keyword evidence="2" id="KW-0812">Transmembrane</keyword>
<feature type="region of interest" description="Disordered" evidence="1">
    <location>
        <begin position="684"/>
        <end position="704"/>
    </location>
</feature>
<sequence>MTKSYIFFIDTRNHMWHYAMMRVVSSLVVIPRRSDFQVKWRIMKISFFTYLSILSLLFVISATPHANANIPSGYLKNGQFHPVMLVSGVASNGTVSVPSYKGNDGAWHDTVPFFQICGLDSAGDPQACPQVNVDNFLQTASLNSPSGVAGLDATGTLTQPIATSALTVSSQFRLAPMRTHKWLSTLSNSAQVGGYSVARGNNSLLATYSGGQVTDWASPPEQMRFGGSQEYDSVPINEHCFPYSWGNMGTCAQFMMGSQNVQGQAAGIGPSSAAQIPNYDNFDAAGIVQQAGGATPYFTATAATATNVMPVPSDGLDHTPSFTATGATFANPLPADASAWIVAHPQVRLMTNEIGCVKCAISTYVGTMQTAQTNSAGLVTGITVDGWRVFGSGDSDSNQVPGQTTTDGSTPTLDTTWTKFGAPALMFGVYTKAFNHYTLCSAPGPSPTAAPGDINYPTGNRNQQLRDCEAWEADLWNYDPTGQSIIHGQTVVFTKQSGAAEQPAAGSYNYYSAGPNLVGYQASGEYFTQPFSSQSYRVNGYGGPTYNAGDTQVMADWTMCDRAGYECDGGWPRHTVRPTIWNTRNVAADTNGKTGEDPTGSWAHITTNIGVQVDGNSSQGTAPAMDGTVQEHIELNPKSNGTGIGLCNYGQTDTTCGLILDGTGVVHATKSSQTPAAKVSRADGLHASSRMSVRGSGTSAATIPITPSGAAEDGSNYIGPLSNAGGALGVMISGDLACVDGYDAAHWRLKGIWMAYAGSSQVVLPADGGNNGNAKTQKPDDSTSSTSSAWVLTYGRDLAHNNVTLSVTLPSQASGAPAVNCTGNVTYSAMDR</sequence>
<dbReference type="STRING" id="320497.A0U93_08870"/>
<feature type="compositionally biased region" description="Polar residues" evidence="1">
    <location>
        <begin position="689"/>
        <end position="701"/>
    </location>
</feature>
<gene>
    <name evidence="3" type="ORF">A0U93_08870</name>
</gene>
<keyword evidence="2" id="KW-1133">Transmembrane helix</keyword>
<evidence type="ECO:0000313" key="3">
    <source>
        <dbReference type="EMBL" id="AQS88037.1"/>
    </source>
</evidence>